<evidence type="ECO:0000256" key="4">
    <source>
        <dbReference type="PROSITE-ProRule" id="PRU00146"/>
    </source>
</evidence>
<name>A0A1Y2C3G5_9FUNG</name>
<keyword evidence="2 4" id="KW-0863">Zinc-finger</keyword>
<organism evidence="7 8">
    <name type="scientific">Rhizoclosmatium globosum</name>
    <dbReference type="NCBI Taxonomy" id="329046"/>
    <lineage>
        <taxon>Eukaryota</taxon>
        <taxon>Fungi</taxon>
        <taxon>Fungi incertae sedis</taxon>
        <taxon>Chytridiomycota</taxon>
        <taxon>Chytridiomycota incertae sedis</taxon>
        <taxon>Chytridiomycetes</taxon>
        <taxon>Chytridiales</taxon>
        <taxon>Chytriomycetaceae</taxon>
        <taxon>Rhizoclosmatium</taxon>
    </lineage>
</organism>
<evidence type="ECO:0000256" key="2">
    <source>
        <dbReference type="ARBA" id="ARBA00022771"/>
    </source>
</evidence>
<dbReference type="InterPro" id="IPR001965">
    <property type="entry name" value="Znf_PHD"/>
</dbReference>
<evidence type="ECO:0000256" key="3">
    <source>
        <dbReference type="ARBA" id="ARBA00022833"/>
    </source>
</evidence>
<feature type="compositionally biased region" description="Basic residues" evidence="5">
    <location>
        <begin position="92"/>
        <end position="102"/>
    </location>
</feature>
<dbReference type="Proteomes" id="UP000193642">
    <property type="component" value="Unassembled WGS sequence"/>
</dbReference>
<comment type="caution">
    <text evidence="7">The sequence shown here is derived from an EMBL/GenBank/DDBJ whole genome shotgun (WGS) entry which is preliminary data.</text>
</comment>
<dbReference type="Gene3D" id="3.30.40.10">
    <property type="entry name" value="Zinc/RING finger domain, C3HC4 (zinc finger)"/>
    <property type="match status" value="1"/>
</dbReference>
<dbReference type="SMART" id="SM00249">
    <property type="entry name" value="PHD"/>
    <property type="match status" value="1"/>
</dbReference>
<evidence type="ECO:0000256" key="5">
    <source>
        <dbReference type="SAM" id="MobiDB-lite"/>
    </source>
</evidence>
<keyword evidence="3" id="KW-0862">Zinc</keyword>
<dbReference type="SUPFAM" id="SSF57903">
    <property type="entry name" value="FYVE/PHD zinc finger"/>
    <property type="match status" value="1"/>
</dbReference>
<accession>A0A1Y2C3G5</accession>
<dbReference type="InterPro" id="IPR011011">
    <property type="entry name" value="Znf_FYVE_PHD"/>
</dbReference>
<dbReference type="InterPro" id="IPR019786">
    <property type="entry name" value="Zinc_finger_PHD-type_CS"/>
</dbReference>
<dbReference type="PROSITE" id="PS01359">
    <property type="entry name" value="ZF_PHD_1"/>
    <property type="match status" value="1"/>
</dbReference>
<reference evidence="7 8" key="1">
    <citation type="submission" date="2016-07" db="EMBL/GenBank/DDBJ databases">
        <title>Pervasive Adenine N6-methylation of Active Genes in Fungi.</title>
        <authorList>
            <consortium name="DOE Joint Genome Institute"/>
            <person name="Mondo S.J."/>
            <person name="Dannebaum R.O."/>
            <person name="Kuo R.C."/>
            <person name="Labutti K."/>
            <person name="Haridas S."/>
            <person name="Kuo A."/>
            <person name="Salamov A."/>
            <person name="Ahrendt S.R."/>
            <person name="Lipzen A."/>
            <person name="Sullivan W."/>
            <person name="Andreopoulos W.B."/>
            <person name="Clum A."/>
            <person name="Lindquist E."/>
            <person name="Daum C."/>
            <person name="Ramamoorthy G.K."/>
            <person name="Gryganskyi A."/>
            <person name="Culley D."/>
            <person name="Magnuson J.K."/>
            <person name="James T.Y."/>
            <person name="O'Malley M.A."/>
            <person name="Stajich J.E."/>
            <person name="Spatafora J.W."/>
            <person name="Visel A."/>
            <person name="Grigoriev I.V."/>
        </authorList>
    </citation>
    <scope>NUCLEOTIDE SEQUENCE [LARGE SCALE GENOMIC DNA]</scope>
    <source>
        <strain evidence="7 8">JEL800</strain>
    </source>
</reference>
<feature type="region of interest" description="Disordered" evidence="5">
    <location>
        <begin position="1"/>
        <end position="48"/>
    </location>
</feature>
<sequence>MATPPEPTTTTDSTTSALAPSDPSPVDQSASTEPPHTKPTLESDASDRIRAAKAELFKRVFGSADDSDSDLSLNLDNADPDDSDREHELVARHSHSHSRRKSVQTVSKKEKEKEKHGPDLARLSNLFNPFRLLEHSPADGAFGVSFLQNGLNGNSVVRAAAEAQRAWEDVRRDWRELGIAAKVVGDSLALPKQQQHKTPLLSSASFTSLHPLSLSVAASSAAPALSHDNCATCFGRGELLCCDSCPLVFHFCCVEEGFSEGGVDVPPVWYCKKCRWKHWCISGENGCAVQYPRRSNYLTAETHTTTMMTSLKFHKRG</sequence>
<evidence type="ECO:0000259" key="6">
    <source>
        <dbReference type="PROSITE" id="PS50016"/>
    </source>
</evidence>
<dbReference type="EMBL" id="MCGO01000031">
    <property type="protein sequence ID" value="ORY41541.1"/>
    <property type="molecule type" value="Genomic_DNA"/>
</dbReference>
<dbReference type="GO" id="GO:0008270">
    <property type="term" value="F:zinc ion binding"/>
    <property type="evidence" value="ECO:0007669"/>
    <property type="project" value="UniProtKB-KW"/>
</dbReference>
<keyword evidence="8" id="KW-1185">Reference proteome</keyword>
<protein>
    <recommendedName>
        <fullName evidence="6">PHD-type domain-containing protein</fullName>
    </recommendedName>
</protein>
<feature type="region of interest" description="Disordered" evidence="5">
    <location>
        <begin position="64"/>
        <end position="119"/>
    </location>
</feature>
<proteinExistence type="predicted"/>
<dbReference type="OrthoDB" id="5876363at2759"/>
<dbReference type="AlphaFoldDB" id="A0A1Y2C3G5"/>
<keyword evidence="1" id="KW-0479">Metal-binding</keyword>
<evidence type="ECO:0000313" key="7">
    <source>
        <dbReference type="EMBL" id="ORY41541.1"/>
    </source>
</evidence>
<feature type="domain" description="PHD-type" evidence="6">
    <location>
        <begin position="227"/>
        <end position="277"/>
    </location>
</feature>
<dbReference type="PROSITE" id="PS50016">
    <property type="entry name" value="ZF_PHD_2"/>
    <property type="match status" value="1"/>
</dbReference>
<evidence type="ECO:0000256" key="1">
    <source>
        <dbReference type="ARBA" id="ARBA00022723"/>
    </source>
</evidence>
<dbReference type="InterPro" id="IPR019787">
    <property type="entry name" value="Znf_PHD-finger"/>
</dbReference>
<dbReference type="STRING" id="329046.A0A1Y2C3G5"/>
<feature type="compositionally biased region" description="Basic and acidic residues" evidence="5">
    <location>
        <begin position="107"/>
        <end position="119"/>
    </location>
</feature>
<evidence type="ECO:0000313" key="8">
    <source>
        <dbReference type="Proteomes" id="UP000193642"/>
    </source>
</evidence>
<feature type="compositionally biased region" description="Basic and acidic residues" evidence="5">
    <location>
        <begin position="35"/>
        <end position="48"/>
    </location>
</feature>
<gene>
    <name evidence="7" type="ORF">BCR33DRAFT_334990</name>
</gene>
<feature type="compositionally biased region" description="Low complexity" evidence="5">
    <location>
        <begin position="8"/>
        <end position="21"/>
    </location>
</feature>
<dbReference type="InterPro" id="IPR013083">
    <property type="entry name" value="Znf_RING/FYVE/PHD"/>
</dbReference>